<name>A0ABX9MBQ4_9FIRM</name>
<dbReference type="Gene3D" id="3.10.520.10">
    <property type="entry name" value="ApbE-like domains"/>
    <property type="match status" value="1"/>
</dbReference>
<keyword evidence="4 11" id="KW-0285">Flavoprotein</keyword>
<evidence type="ECO:0000256" key="9">
    <source>
        <dbReference type="ARBA" id="ARBA00031306"/>
    </source>
</evidence>
<keyword evidence="7 11" id="KW-0274">FAD</keyword>
<evidence type="ECO:0000256" key="8">
    <source>
        <dbReference type="ARBA" id="ARBA00022842"/>
    </source>
</evidence>
<dbReference type="Pfam" id="PF02424">
    <property type="entry name" value="ApbE"/>
    <property type="match status" value="1"/>
</dbReference>
<evidence type="ECO:0000256" key="10">
    <source>
        <dbReference type="ARBA" id="ARBA00048540"/>
    </source>
</evidence>
<dbReference type="GO" id="GO:0016740">
    <property type="term" value="F:transferase activity"/>
    <property type="evidence" value="ECO:0007669"/>
    <property type="project" value="UniProtKB-KW"/>
</dbReference>
<evidence type="ECO:0000256" key="7">
    <source>
        <dbReference type="ARBA" id="ARBA00022827"/>
    </source>
</evidence>
<comment type="similarity">
    <text evidence="11">Belongs to the ApbE family.</text>
</comment>
<keyword evidence="5 11" id="KW-0808">Transferase</keyword>
<evidence type="ECO:0000256" key="3">
    <source>
        <dbReference type="ARBA" id="ARBA00016337"/>
    </source>
</evidence>
<evidence type="ECO:0000256" key="11">
    <source>
        <dbReference type="PIRNR" id="PIRNR006268"/>
    </source>
</evidence>
<evidence type="ECO:0000256" key="1">
    <source>
        <dbReference type="ARBA" id="ARBA00001946"/>
    </source>
</evidence>
<dbReference type="InterPro" id="IPR024932">
    <property type="entry name" value="ApbE"/>
</dbReference>
<accession>A0ABX9MBQ4</accession>
<dbReference type="InterPro" id="IPR003374">
    <property type="entry name" value="ApbE-like_sf"/>
</dbReference>
<dbReference type="EMBL" id="QWKU01000001">
    <property type="protein sequence ID" value="RID94754.1"/>
    <property type="molecule type" value="Genomic_DNA"/>
</dbReference>
<evidence type="ECO:0000313" key="13">
    <source>
        <dbReference type="Proteomes" id="UP000266262"/>
    </source>
</evidence>
<sequence length="318" mass="35399">MKNNQSITTIYGGIMGTFLKVTQYGKPHKKVADKVSDYFQKIEHVCSRFLENSEISCINRNAGVGPVSVSPLCEEICLEAWKETKFTEGAFNPTIGVLSSLWNIGQDNAGFPSEEAIKAATKLVDIEALEIKNHSVFLKKKGMSIDLGGIAKEFALFQSACLAEEKYHEGMLIDAGGDIATVGNKSDGSPWCIGIQHPRKRNTLLATIMLDNWDMIQTSGDYRRFIKHKDTFYSHIFHTVKDEIPLISATLIFKRNKIIAPFGGAACLASGLNKVKQWLVKVPEIEAVLMTYDGRAFITKGVQNYIHFLDDTIELQML</sequence>
<evidence type="ECO:0000256" key="2">
    <source>
        <dbReference type="ARBA" id="ARBA00011955"/>
    </source>
</evidence>
<dbReference type="PANTHER" id="PTHR30040:SF2">
    <property type="entry name" value="FAD:PROTEIN FMN TRANSFERASE"/>
    <property type="match status" value="1"/>
</dbReference>
<evidence type="ECO:0000256" key="6">
    <source>
        <dbReference type="ARBA" id="ARBA00022723"/>
    </source>
</evidence>
<keyword evidence="8 11" id="KW-0460">Magnesium</keyword>
<dbReference type="PIRSF" id="PIRSF006268">
    <property type="entry name" value="ApbE"/>
    <property type="match status" value="1"/>
</dbReference>
<dbReference type="PANTHER" id="PTHR30040">
    <property type="entry name" value="THIAMINE BIOSYNTHESIS LIPOPROTEIN APBE"/>
    <property type="match status" value="1"/>
</dbReference>
<dbReference type="RefSeq" id="WP_119056434.1">
    <property type="nucleotide sequence ID" value="NZ_QWKU01000001.1"/>
</dbReference>
<dbReference type="EC" id="2.7.1.180" evidence="2 11"/>
<evidence type="ECO:0000313" key="12">
    <source>
        <dbReference type="EMBL" id="RID94754.1"/>
    </source>
</evidence>
<comment type="caution">
    <text evidence="12">The sequence shown here is derived from an EMBL/GenBank/DDBJ whole genome shotgun (WGS) entry which is preliminary data.</text>
</comment>
<keyword evidence="13" id="KW-1185">Reference proteome</keyword>
<dbReference type="Proteomes" id="UP000266262">
    <property type="component" value="Unassembled WGS sequence"/>
</dbReference>
<dbReference type="SUPFAM" id="SSF143631">
    <property type="entry name" value="ApbE-like"/>
    <property type="match status" value="1"/>
</dbReference>
<reference evidence="12 13" key="1">
    <citation type="submission" date="2018-08" db="EMBL/GenBank/DDBJ databases">
        <title>Draft genome sequence of Dialister pneumosintes KCOM 1685.</title>
        <authorList>
            <person name="Kook J.-K."/>
            <person name="Park S.-N."/>
            <person name="Lim Y.K."/>
        </authorList>
    </citation>
    <scope>NUCLEOTIDE SEQUENCE [LARGE SCALE GENOMIC DNA]</scope>
    <source>
        <strain evidence="12 13">KCOM 1685</strain>
    </source>
</reference>
<protein>
    <recommendedName>
        <fullName evidence="3 11">FAD:protein FMN transferase</fullName>
        <ecNumber evidence="2 11">2.7.1.180</ecNumber>
    </recommendedName>
    <alternativeName>
        <fullName evidence="9 11">Flavin transferase</fullName>
    </alternativeName>
</protein>
<keyword evidence="6 11" id="KW-0479">Metal-binding</keyword>
<comment type="catalytic activity">
    <reaction evidence="10 11">
        <text>L-threonyl-[protein] + FAD = FMN-L-threonyl-[protein] + AMP + H(+)</text>
        <dbReference type="Rhea" id="RHEA:36847"/>
        <dbReference type="Rhea" id="RHEA-COMP:11060"/>
        <dbReference type="Rhea" id="RHEA-COMP:11061"/>
        <dbReference type="ChEBI" id="CHEBI:15378"/>
        <dbReference type="ChEBI" id="CHEBI:30013"/>
        <dbReference type="ChEBI" id="CHEBI:57692"/>
        <dbReference type="ChEBI" id="CHEBI:74257"/>
        <dbReference type="ChEBI" id="CHEBI:456215"/>
        <dbReference type="EC" id="2.7.1.180"/>
    </reaction>
</comment>
<proteinExistence type="inferred from homology"/>
<gene>
    <name evidence="12" type="ORF">DX915_04460</name>
</gene>
<organism evidence="12 13">
    <name type="scientific">Dialister pneumosintes</name>
    <dbReference type="NCBI Taxonomy" id="39950"/>
    <lineage>
        <taxon>Bacteria</taxon>
        <taxon>Bacillati</taxon>
        <taxon>Bacillota</taxon>
        <taxon>Negativicutes</taxon>
        <taxon>Veillonellales</taxon>
        <taxon>Veillonellaceae</taxon>
        <taxon>Dialister</taxon>
    </lineage>
</organism>
<evidence type="ECO:0000256" key="5">
    <source>
        <dbReference type="ARBA" id="ARBA00022679"/>
    </source>
</evidence>
<evidence type="ECO:0000256" key="4">
    <source>
        <dbReference type="ARBA" id="ARBA00022630"/>
    </source>
</evidence>
<comment type="cofactor">
    <cofactor evidence="1">
        <name>Mg(2+)</name>
        <dbReference type="ChEBI" id="CHEBI:18420"/>
    </cofactor>
</comment>